<sequence length="175" mass="19795">MYHKQIIPYLFLLPLTLLLTACSTSPQYYTPTNEQVQEFLQIHKIEPLTIRDVGEFSTVVLVQTDLSNAYYVLHSTESGEVEHSYLGSNNNAKSVPVSVLNGVIDLNFVSLIINDDELFEAAERVDILFQSGRKVTEEVKSRGVIVPSKLKGIDGEYMEIEIYDKNNQLLKKIGR</sequence>
<comment type="caution">
    <text evidence="2">The sequence shown here is derived from an EMBL/GenBank/DDBJ whole genome shotgun (WGS) entry which is preliminary data.</text>
</comment>
<proteinExistence type="predicted"/>
<name>A0ABT5VI50_9BACI</name>
<gene>
    <name evidence="2" type="ORF">N7Z68_17350</name>
</gene>
<keyword evidence="3" id="KW-1185">Reference proteome</keyword>
<organism evidence="2 3">
    <name type="scientific">Alkalihalobacterium chitinilyticum</name>
    <dbReference type="NCBI Taxonomy" id="2980103"/>
    <lineage>
        <taxon>Bacteria</taxon>
        <taxon>Bacillati</taxon>
        <taxon>Bacillota</taxon>
        <taxon>Bacilli</taxon>
        <taxon>Bacillales</taxon>
        <taxon>Bacillaceae</taxon>
        <taxon>Alkalihalobacterium</taxon>
    </lineage>
</organism>
<protein>
    <recommendedName>
        <fullName evidence="4">DUF5067 domain-containing protein</fullName>
    </recommendedName>
</protein>
<evidence type="ECO:0000313" key="2">
    <source>
        <dbReference type="EMBL" id="MDE5415131.1"/>
    </source>
</evidence>
<dbReference type="EMBL" id="JAOTPO010000013">
    <property type="protein sequence ID" value="MDE5415131.1"/>
    <property type="molecule type" value="Genomic_DNA"/>
</dbReference>
<evidence type="ECO:0008006" key="4">
    <source>
        <dbReference type="Google" id="ProtNLM"/>
    </source>
</evidence>
<dbReference type="PROSITE" id="PS51257">
    <property type="entry name" value="PROKAR_LIPOPROTEIN"/>
    <property type="match status" value="1"/>
</dbReference>
<dbReference type="RefSeq" id="WP_275119737.1">
    <property type="nucleotide sequence ID" value="NZ_JAOTPO010000013.1"/>
</dbReference>
<feature type="chain" id="PRO_5047216592" description="DUF5067 domain-containing protein" evidence="1">
    <location>
        <begin position="29"/>
        <end position="175"/>
    </location>
</feature>
<keyword evidence="1" id="KW-0732">Signal</keyword>
<feature type="signal peptide" evidence="1">
    <location>
        <begin position="1"/>
        <end position="28"/>
    </location>
</feature>
<accession>A0ABT5VI50</accession>
<evidence type="ECO:0000313" key="3">
    <source>
        <dbReference type="Proteomes" id="UP001148125"/>
    </source>
</evidence>
<evidence type="ECO:0000256" key="1">
    <source>
        <dbReference type="SAM" id="SignalP"/>
    </source>
</evidence>
<reference evidence="2" key="1">
    <citation type="submission" date="2024-05" db="EMBL/GenBank/DDBJ databases">
        <title>Alkalihalobacillus sp. strain MEB203 novel alkaliphilic bacterium from Lonar Lake, India.</title>
        <authorList>
            <person name="Joshi A."/>
            <person name="Thite S."/>
            <person name="Mengade P."/>
        </authorList>
    </citation>
    <scope>NUCLEOTIDE SEQUENCE</scope>
    <source>
        <strain evidence="2">MEB 203</strain>
    </source>
</reference>
<dbReference type="Proteomes" id="UP001148125">
    <property type="component" value="Unassembled WGS sequence"/>
</dbReference>